<evidence type="ECO:0000256" key="2">
    <source>
        <dbReference type="ARBA" id="ARBA00022603"/>
    </source>
</evidence>
<dbReference type="InterPro" id="IPR029063">
    <property type="entry name" value="SAM-dependent_MTases_sf"/>
</dbReference>
<dbReference type="PRINTS" id="PR00507">
    <property type="entry name" value="N12N6MTFRASE"/>
</dbReference>
<protein>
    <recommendedName>
        <fullName evidence="1">site-specific DNA-methyltransferase (adenine-specific)</fullName>
        <ecNumber evidence="1">2.1.1.72</ecNumber>
    </recommendedName>
</protein>
<organism evidence="7 8">
    <name type="scientific">Dethiosulfovibrio salsuginis</name>
    <dbReference type="NCBI Taxonomy" id="561720"/>
    <lineage>
        <taxon>Bacteria</taxon>
        <taxon>Thermotogati</taxon>
        <taxon>Synergistota</taxon>
        <taxon>Synergistia</taxon>
        <taxon>Synergistales</taxon>
        <taxon>Dethiosulfovibrionaceae</taxon>
        <taxon>Dethiosulfovibrio</taxon>
    </lineage>
</organism>
<evidence type="ECO:0000313" key="7">
    <source>
        <dbReference type="EMBL" id="SMG37218.1"/>
    </source>
</evidence>
<evidence type="ECO:0000256" key="4">
    <source>
        <dbReference type="ARBA" id="ARBA00022691"/>
    </source>
</evidence>
<dbReference type="STRING" id="561720.SAMN06275492_1236"/>
<dbReference type="InterPro" id="IPR011639">
    <property type="entry name" value="MethylTrfase_TaqI-like_dom"/>
</dbReference>
<dbReference type="Proteomes" id="UP000193355">
    <property type="component" value="Unassembled WGS sequence"/>
</dbReference>
<feature type="domain" description="Type II methyltransferase M.TaqI-like" evidence="6">
    <location>
        <begin position="542"/>
        <end position="791"/>
    </location>
</feature>
<dbReference type="Pfam" id="PF07669">
    <property type="entry name" value="Eco57I"/>
    <property type="match status" value="1"/>
</dbReference>
<dbReference type="InterPro" id="IPR050953">
    <property type="entry name" value="N4_N6_ade-DNA_methylase"/>
</dbReference>
<evidence type="ECO:0000256" key="1">
    <source>
        <dbReference type="ARBA" id="ARBA00011900"/>
    </source>
</evidence>
<dbReference type="PANTHER" id="PTHR33841:SF1">
    <property type="entry name" value="DNA METHYLTRANSFERASE A"/>
    <property type="match status" value="1"/>
</dbReference>
<accession>A0A1X7K8Y8</accession>
<sequence length="1315" mass="149316">MKNRDERTFATIRTEGALLPPDILQRIGTSKDLDGLRPEDYHLVKGERLNEAINRSWNRLVGIWSSFVKGQETLPSGDVGTSLTRERWLLPLFQELGYGRLQGSRAVELDGKSYAISHRWENTPIHLVGCNVELDRRTAKVAGASRTSPHSVLQDFLNRSDDALWGILSNGLILRVLRDNVSLTRQAFVEFDLQAMMEGERYSDFVLLWLLCHQSRVEGERGENCWLERWSRTARDQGVRALDVLRDGVQSAIETLGRGFIAHRSNGELRDRLRDGDLLGQDYYRQILRLVYRLIFLFVAEDRELLLLPETAGDIRDIYKKHYSTARLRKNAQRIRGTDHPDLYRALRLVMDRLSSDQGCPELGLPALGGFLFSNPAIKDLRTSELSNSHLLEAIRLLAFRTENHGLRPVDFKNLGAEELGSVYESLLELHPVIDLSGAGFTLSSAAGNERKTTGSYYTPESLIHCLMDSALDPVLNEAVKKEDPERALLDLKICDPACGSGHFLIAAANRLAKKLAAVRTGDDEPSPDSVRKAMRDVVGRCIFGVDINPMSVELCKVGLWMEALEPGKPLSFLDHHIRCGNSLLGTTPALMARGIPDDAFKAIQGDDKDVAKDLRKCNKNAKGSLDRLNAGEIFSSSFAELSRAMEKLGSIDDSSISGIRDREEAFGEYFRSDRYEKAKLLADGWCSAFVWDMVPGSPPAPTEDLYRQMAHDMRGVPESTIREIQRIAQRYGFFHWHLAFPTVFRIPAHGRFPEDTVTGWEGGFDCVLGNPPWERIKIQEKEWFADKDQEVAKAANASERRKKIEALREKDPDLHRAFTEDLRVAEGSTYMVRSSGLYPLCGSGDVNTYTLFAEMMRHLQSKEGRVGCVVPSGIATDNTTQWYFRDIMERGNLASLYDFENRKGIFPGVHKSYKFCLLTLTGDHRPVAEASFAFFLLDPEELRGNRPLTLSSQDIALINPNTRTCPIFRTARDGEITKSVYRVVPILIDDNREDGNPWGISFKAMFHMSNDSGLFMTLDQLEGKGWTLKGNVFEREGLRYLPLYEAKMVHQFDHRWATYEGADCRDVSNQERRNPSFSPLPRYWVPEEEVRSRLEDRWDRGWLLGWRDICRSTDERTVISSVIPYGGVGHKFLLIFSDLHTVALSFLHANLSSFIFDYITRQKHGGISLSYHVFKQLPILPPHVYDRACPWDRGTTLDRWIGARVLELVYTASDMESFARDLGFDGPPFSWDDNRRFVIRCELDAAFFHLYGLSREDVEYVIETFSIVKKKDQSAYGEFRTKRTILEIFDSMKDSIDQGHPYVTALSPEPGLLP</sequence>
<keyword evidence="4" id="KW-0949">S-adenosyl-L-methionine</keyword>
<dbReference type="SUPFAM" id="SSF53335">
    <property type="entry name" value="S-adenosyl-L-methionine-dependent methyltransferases"/>
    <property type="match status" value="1"/>
</dbReference>
<dbReference type="GO" id="GO:0032259">
    <property type="term" value="P:methylation"/>
    <property type="evidence" value="ECO:0007669"/>
    <property type="project" value="UniProtKB-KW"/>
</dbReference>
<dbReference type="RefSeq" id="WP_085544998.1">
    <property type="nucleotide sequence ID" value="NZ_FXBB01000023.1"/>
</dbReference>
<dbReference type="PANTHER" id="PTHR33841">
    <property type="entry name" value="DNA METHYLTRANSFERASE YEEA-RELATED"/>
    <property type="match status" value="1"/>
</dbReference>
<reference evidence="8" key="1">
    <citation type="submission" date="2017-04" db="EMBL/GenBank/DDBJ databases">
        <authorList>
            <person name="Varghese N."/>
            <person name="Submissions S."/>
        </authorList>
    </citation>
    <scope>NUCLEOTIDE SEQUENCE [LARGE SCALE GENOMIC DNA]</scope>
    <source>
        <strain evidence="8">USBA 82</strain>
    </source>
</reference>
<dbReference type="EMBL" id="FXBB01000023">
    <property type="protein sequence ID" value="SMG37218.1"/>
    <property type="molecule type" value="Genomic_DNA"/>
</dbReference>
<dbReference type="EC" id="2.1.1.72" evidence="1"/>
<proteinExistence type="predicted"/>
<dbReference type="GO" id="GO:0006304">
    <property type="term" value="P:DNA modification"/>
    <property type="evidence" value="ECO:0007669"/>
    <property type="project" value="InterPro"/>
</dbReference>
<evidence type="ECO:0000259" key="6">
    <source>
        <dbReference type="Pfam" id="PF07669"/>
    </source>
</evidence>
<keyword evidence="8" id="KW-1185">Reference proteome</keyword>
<name>A0A1X7K8Y8_9BACT</name>
<evidence type="ECO:0000313" key="8">
    <source>
        <dbReference type="Proteomes" id="UP000193355"/>
    </source>
</evidence>
<gene>
    <name evidence="7" type="ORF">SAMN06275492_1236</name>
</gene>
<dbReference type="OrthoDB" id="9814572at2"/>
<evidence type="ECO:0000256" key="3">
    <source>
        <dbReference type="ARBA" id="ARBA00022679"/>
    </source>
</evidence>
<dbReference type="REBASE" id="242022">
    <property type="entry name" value="Dpe82ORF1236P"/>
</dbReference>
<dbReference type="Gene3D" id="3.40.50.150">
    <property type="entry name" value="Vaccinia Virus protein VP39"/>
    <property type="match status" value="2"/>
</dbReference>
<evidence type="ECO:0000256" key="5">
    <source>
        <dbReference type="ARBA" id="ARBA00047942"/>
    </source>
</evidence>
<comment type="catalytic activity">
    <reaction evidence="5">
        <text>a 2'-deoxyadenosine in DNA + S-adenosyl-L-methionine = an N(6)-methyl-2'-deoxyadenosine in DNA + S-adenosyl-L-homocysteine + H(+)</text>
        <dbReference type="Rhea" id="RHEA:15197"/>
        <dbReference type="Rhea" id="RHEA-COMP:12418"/>
        <dbReference type="Rhea" id="RHEA-COMP:12419"/>
        <dbReference type="ChEBI" id="CHEBI:15378"/>
        <dbReference type="ChEBI" id="CHEBI:57856"/>
        <dbReference type="ChEBI" id="CHEBI:59789"/>
        <dbReference type="ChEBI" id="CHEBI:90615"/>
        <dbReference type="ChEBI" id="CHEBI:90616"/>
        <dbReference type="EC" id="2.1.1.72"/>
    </reaction>
</comment>
<keyword evidence="3" id="KW-0808">Transferase</keyword>
<dbReference type="GO" id="GO:0009007">
    <property type="term" value="F:site-specific DNA-methyltransferase (adenine-specific) activity"/>
    <property type="evidence" value="ECO:0007669"/>
    <property type="project" value="UniProtKB-EC"/>
</dbReference>
<keyword evidence="2 7" id="KW-0489">Methyltransferase</keyword>